<reference evidence="1" key="1">
    <citation type="journal article" date="2021" name="Proc. Natl. Acad. Sci. U.S.A.">
        <title>A Catalog of Tens of Thousands of Viruses from Human Metagenomes Reveals Hidden Associations with Chronic Diseases.</title>
        <authorList>
            <person name="Tisza M.J."/>
            <person name="Buck C.B."/>
        </authorList>
    </citation>
    <scope>NUCLEOTIDE SEQUENCE</scope>
    <source>
        <strain evidence="1">CtiOl67</strain>
    </source>
</reference>
<sequence length="34" mass="3718">MADLQAIRNLNSTDIADIYKTSTNYEGAVSEAKN</sequence>
<proteinExistence type="predicted"/>
<evidence type="ECO:0000313" key="1">
    <source>
        <dbReference type="EMBL" id="DAE19043.1"/>
    </source>
</evidence>
<dbReference type="EMBL" id="BK015666">
    <property type="protein sequence ID" value="DAE19043.1"/>
    <property type="molecule type" value="Genomic_DNA"/>
</dbReference>
<name>A0A8S5QJN2_9CAUD</name>
<accession>A0A8S5QJN2</accession>
<organism evidence="1">
    <name type="scientific">Siphoviridae sp. ctiOl67</name>
    <dbReference type="NCBI Taxonomy" id="2825622"/>
    <lineage>
        <taxon>Viruses</taxon>
        <taxon>Duplodnaviria</taxon>
        <taxon>Heunggongvirae</taxon>
        <taxon>Uroviricota</taxon>
        <taxon>Caudoviricetes</taxon>
    </lineage>
</organism>
<protein>
    <submittedName>
        <fullName evidence="1">Uncharacterized protein</fullName>
    </submittedName>
</protein>